<evidence type="ECO:0000259" key="3">
    <source>
        <dbReference type="PROSITE" id="PS50238"/>
    </source>
</evidence>
<feature type="compositionally biased region" description="Low complexity" evidence="2">
    <location>
        <begin position="761"/>
        <end position="773"/>
    </location>
</feature>
<dbReference type="GeneID" id="117563784"/>
<feature type="region of interest" description="Disordered" evidence="2">
    <location>
        <begin position="1099"/>
        <end position="1135"/>
    </location>
</feature>
<dbReference type="InterPro" id="IPR000198">
    <property type="entry name" value="RhoGAP_dom"/>
</dbReference>
<feature type="domain" description="Rho-GAP" evidence="3">
    <location>
        <begin position="1299"/>
        <end position="1481"/>
    </location>
</feature>
<proteinExistence type="predicted"/>
<dbReference type="InterPro" id="IPR050729">
    <property type="entry name" value="Rho-GAP"/>
</dbReference>
<dbReference type="PANTHER" id="PTHR23176">
    <property type="entry name" value="RHO/RAC/CDC GTPASE-ACTIVATING PROTEIN"/>
    <property type="match status" value="1"/>
</dbReference>
<feature type="compositionally biased region" description="Basic residues" evidence="2">
    <location>
        <begin position="655"/>
        <end position="667"/>
    </location>
</feature>
<feature type="region of interest" description="Disordered" evidence="2">
    <location>
        <begin position="1"/>
        <end position="59"/>
    </location>
</feature>
<dbReference type="SUPFAM" id="SSF48350">
    <property type="entry name" value="GTPase activation domain, GAP"/>
    <property type="match status" value="1"/>
</dbReference>
<feature type="region of interest" description="Disordered" evidence="2">
    <location>
        <begin position="894"/>
        <end position="913"/>
    </location>
</feature>
<dbReference type="Proteomes" id="UP000515160">
    <property type="component" value="Chromosome X"/>
</dbReference>
<dbReference type="OrthoDB" id="79452at2759"/>
<feature type="compositionally biased region" description="Acidic residues" evidence="2">
    <location>
        <begin position="325"/>
        <end position="339"/>
    </location>
</feature>
<feature type="region of interest" description="Disordered" evidence="2">
    <location>
        <begin position="224"/>
        <end position="243"/>
    </location>
</feature>
<feature type="compositionally biased region" description="Low complexity" evidence="2">
    <location>
        <begin position="29"/>
        <end position="39"/>
    </location>
</feature>
<feature type="compositionally biased region" description="Low complexity" evidence="2">
    <location>
        <begin position="1026"/>
        <end position="1045"/>
    </location>
</feature>
<evidence type="ECO:0000256" key="1">
    <source>
        <dbReference type="ARBA" id="ARBA00022468"/>
    </source>
</evidence>
<feature type="compositionally biased region" description="Polar residues" evidence="2">
    <location>
        <begin position="1"/>
        <end position="28"/>
    </location>
</feature>
<gene>
    <name evidence="5" type="primary">LOC117563784</name>
</gene>
<sequence length="1490" mass="166726">MPQQVEMRSSQISDNNNKQHISNQNEATQHQQQQQQQQQQRHKRSRQQQQQQQHIYENLPVSTTSQQLRKYFRREAIYENVCRGCGYGVFAAQGRYCHFCQCIVSGSVVAALQQSSNSNNSGDGEFNIYENICELCRGIYSDNEQCDCKATTTATPTLNDTPQLQETATATPTATATATPAAKTGKSRTLLGYSKSSAATLTRLFGSLKQLNRSSSLQRRLFQQKGSNGTNTKGGGAAGGGGGSLEIIHNVDEVFRTQETFDMQRICELKQQQQQLQCSRSRSEQHIYGRLRAEREPEQQKELQKELELELQKELKTELRKELQTELEPESQNELEPELEPAKETETETKKAHKKPRISALRLLQPTASPTAAATAPPALYLNDSVCQWMQSLRRELHCYEDVLGGVGCQQPKSVPPAYERERDRERDRELEPELVTLRRSEQAAATTTTTAQSTQLRLVNDFKRKLLAKREQQQQQQLEIQLDLPQWDARRRCGINERHDAAFVTEFLSGLAADTAAQSTSLELKVTAAQSPHSTTPLSTTLLLACHVSLEQLWLSAALAASLNRSVICFFGYDKCLAAFLHGRQRRQRLRLRSSEQFNIERWLRHCYRQLNESTSTTTSTDTNTTTIAHGRNNNNNNNRSSSEQSERESATAQRRRQRQRQRQRRLLGPSSMEPAAVVPATPASDDVALASRVDSDNEQSESENVNVNESVRESETKARSKCGSSSSDRDSVEVDSALMAAPKQSGDAERRASCDDSENNNNNANSSSSNNNINIEQQQQQLQQQTQKCAVIKVRRPAPQVPQRNPSTALSKPRTENNNNNETIMEKKVEEKVKAEMEAKAKVEQEEEDEESIYQTIWQYKTLEPGNNSTVDDDDDDDEDFEIITATETVSDDDADVDGDRDEADAEAEAEAETLALQAAAAFAAGARHKLTKQATTTTTTTTMATTTTASASPATSPLPSPTASMDHGAWETDDEFMFEKASERQQQQQQQQQSEEATAATGQAGDETLSVGSTVTNSTATLGSISSAGGSSIDSSNSSGSREQSENATNATLLTHPMLRNICIFYSLTEPQKYSAIFYEYQRSQIHQRFMTRIRRPAPPLPTSTSKSTTTIGIPPSNDDSGCSCEADTDDLPETIPRPLKEDWALAVLAASASSKRGVAPRAGRKLRVRSSGRLLIPTSVLAWREQLQDVNCCEDEEDMIVPVSDIRRAQQIEEDNEVQQTQQISKSQRFKSASIGNLVDLPGEDDKKSIKNRMRMKFAPSNVFRIRGDKKSRSRRSQVNSLCLDEQSKYPLFGARLNALELNMSDHPYVPRFVVDVCAHIERPDAIEQDGLYRASGNKLLVDELKLKLTHLYDPRWLQTDDIHTLTSLHKQFFRELPAPLITQEAYERLGRLTDEAAIERMRLAFDEMPEPNRSTLRFLIKHLTNVAAASGSNRMPASNLAIVWGPCLLAANVINFDIGRMNMLAKMLIENYERIFRPDNERLVC</sequence>
<accession>A0A6P8XG53</accession>
<dbReference type="Pfam" id="PF00620">
    <property type="entry name" value="RhoGAP"/>
    <property type="match status" value="1"/>
</dbReference>
<feature type="compositionally biased region" description="Low complexity" evidence="2">
    <location>
        <begin position="937"/>
        <end position="967"/>
    </location>
</feature>
<dbReference type="GO" id="GO:0005096">
    <property type="term" value="F:GTPase activator activity"/>
    <property type="evidence" value="ECO:0007669"/>
    <property type="project" value="UniProtKB-KW"/>
</dbReference>
<organism evidence="4 5">
    <name type="scientific">Drosophila albomicans</name>
    <name type="common">Fruit fly</name>
    <dbReference type="NCBI Taxonomy" id="7291"/>
    <lineage>
        <taxon>Eukaryota</taxon>
        <taxon>Metazoa</taxon>
        <taxon>Ecdysozoa</taxon>
        <taxon>Arthropoda</taxon>
        <taxon>Hexapoda</taxon>
        <taxon>Insecta</taxon>
        <taxon>Pterygota</taxon>
        <taxon>Neoptera</taxon>
        <taxon>Endopterygota</taxon>
        <taxon>Diptera</taxon>
        <taxon>Brachycera</taxon>
        <taxon>Muscomorpha</taxon>
        <taxon>Ephydroidea</taxon>
        <taxon>Drosophilidae</taxon>
        <taxon>Drosophila</taxon>
    </lineage>
</organism>
<dbReference type="GO" id="GO:0007165">
    <property type="term" value="P:signal transduction"/>
    <property type="evidence" value="ECO:0007669"/>
    <property type="project" value="InterPro"/>
</dbReference>
<keyword evidence="4" id="KW-1185">Reference proteome</keyword>
<evidence type="ECO:0000256" key="2">
    <source>
        <dbReference type="SAM" id="MobiDB-lite"/>
    </source>
</evidence>
<evidence type="ECO:0000313" key="4">
    <source>
        <dbReference type="Proteomes" id="UP000515160"/>
    </source>
</evidence>
<dbReference type="InterPro" id="IPR008936">
    <property type="entry name" value="Rho_GTPase_activation_prot"/>
</dbReference>
<name>A0A6P8XG53_DROAB</name>
<dbReference type="Gene3D" id="1.10.555.10">
    <property type="entry name" value="Rho GTPase activation protein"/>
    <property type="match status" value="1"/>
</dbReference>
<feature type="region of interest" description="Disordered" evidence="2">
    <location>
        <begin position="322"/>
        <end position="356"/>
    </location>
</feature>
<dbReference type="PROSITE" id="PS50238">
    <property type="entry name" value="RHOGAP"/>
    <property type="match status" value="1"/>
</dbReference>
<dbReference type="RefSeq" id="XP_034098197.1">
    <property type="nucleotide sequence ID" value="XM_034242306.2"/>
</dbReference>
<dbReference type="CTD" id="32898"/>
<dbReference type="PANTHER" id="PTHR23176:SF129">
    <property type="entry name" value="RHO GTPASE ACTIVATING PROTEIN AT 16F, ISOFORM E-RELATED"/>
    <property type="match status" value="1"/>
</dbReference>
<protein>
    <submittedName>
        <fullName evidence="5">Uncharacterized protein LOC117563784 isoform X1</fullName>
    </submittedName>
</protein>
<feature type="region of interest" description="Disordered" evidence="2">
    <location>
        <begin position="796"/>
        <end position="824"/>
    </location>
</feature>
<feature type="region of interest" description="Disordered" evidence="2">
    <location>
        <begin position="413"/>
        <end position="452"/>
    </location>
</feature>
<evidence type="ECO:0000313" key="5">
    <source>
        <dbReference type="RefSeq" id="XP_034098197.1"/>
    </source>
</evidence>
<dbReference type="GO" id="GO:0005737">
    <property type="term" value="C:cytoplasm"/>
    <property type="evidence" value="ECO:0007669"/>
    <property type="project" value="TreeGrafter"/>
</dbReference>
<feature type="compositionally biased region" description="Basic and acidic residues" evidence="2">
    <location>
        <begin position="419"/>
        <end position="442"/>
    </location>
</feature>
<dbReference type="SMART" id="SM00324">
    <property type="entry name" value="RhoGAP"/>
    <property type="match status" value="1"/>
</dbReference>
<feature type="compositionally biased region" description="Low complexity" evidence="2">
    <location>
        <begin position="615"/>
        <end position="645"/>
    </location>
</feature>
<feature type="region of interest" description="Disordered" evidence="2">
    <location>
        <begin position="930"/>
        <end position="1051"/>
    </location>
</feature>
<reference evidence="5" key="1">
    <citation type="submission" date="2025-08" db="UniProtKB">
        <authorList>
            <consortium name="RefSeq"/>
        </authorList>
    </citation>
    <scope>IDENTIFICATION</scope>
    <source>
        <strain evidence="5">15112-1751.03</strain>
        <tissue evidence="5">Whole Adult</tissue>
    </source>
</reference>
<keyword evidence="1" id="KW-0343">GTPase activation</keyword>
<feature type="compositionally biased region" description="Basic and acidic residues" evidence="2">
    <location>
        <begin position="340"/>
        <end position="350"/>
    </location>
</feature>
<feature type="compositionally biased region" description="Low complexity" evidence="2">
    <location>
        <begin position="443"/>
        <end position="452"/>
    </location>
</feature>
<feature type="compositionally biased region" description="Polar residues" evidence="2">
    <location>
        <begin position="1013"/>
        <end position="1025"/>
    </location>
</feature>
<feature type="compositionally biased region" description="Low complexity" evidence="2">
    <location>
        <begin position="1106"/>
        <end position="1120"/>
    </location>
</feature>
<dbReference type="CDD" id="cd00159">
    <property type="entry name" value="RhoGAP"/>
    <property type="match status" value="1"/>
</dbReference>
<feature type="region of interest" description="Disordered" evidence="2">
    <location>
        <begin position="615"/>
        <end position="773"/>
    </location>
</feature>
<feature type="compositionally biased region" description="Gly residues" evidence="2">
    <location>
        <begin position="232"/>
        <end position="243"/>
    </location>
</feature>